<protein>
    <submittedName>
        <fullName evidence="1">Uncharacterized protein</fullName>
    </submittedName>
</protein>
<comment type="caution">
    <text evidence="1">The sequence shown here is derived from an EMBL/GenBank/DDBJ whole genome shotgun (WGS) entry which is preliminary data.</text>
</comment>
<reference evidence="1 2" key="1">
    <citation type="submission" date="2017-04" db="EMBL/GenBank/DDBJ databases">
        <title>Novel microbial lineages endemic to geothermal iron-oxide mats fill important gaps in the evolutionary history of Archaea.</title>
        <authorList>
            <person name="Jay Z.J."/>
            <person name="Beam J.P."/>
            <person name="Dlakic M."/>
            <person name="Rusch D.B."/>
            <person name="Kozubal M.A."/>
            <person name="Inskeep W.P."/>
        </authorList>
    </citation>
    <scope>NUCLEOTIDE SEQUENCE [LARGE SCALE GENOMIC DNA]</scope>
    <source>
        <strain evidence="1">OSP_D</strain>
    </source>
</reference>
<name>A0A2R6ANZ4_9ARCH</name>
<gene>
    <name evidence="1" type="ORF">B9Q03_09630</name>
</gene>
<proteinExistence type="predicted"/>
<dbReference type="AlphaFoldDB" id="A0A2R6ANZ4"/>
<evidence type="ECO:0000313" key="1">
    <source>
        <dbReference type="EMBL" id="PSN88097.1"/>
    </source>
</evidence>
<dbReference type="Proteomes" id="UP000240322">
    <property type="component" value="Unassembled WGS sequence"/>
</dbReference>
<organism evidence="1 2">
    <name type="scientific">Candidatus Marsarchaeota G2 archaeon OSP_D</name>
    <dbReference type="NCBI Taxonomy" id="1978157"/>
    <lineage>
        <taxon>Archaea</taxon>
        <taxon>Candidatus Marsarchaeota</taxon>
        <taxon>Candidatus Marsarchaeota group 2</taxon>
    </lineage>
</organism>
<evidence type="ECO:0000313" key="2">
    <source>
        <dbReference type="Proteomes" id="UP000240322"/>
    </source>
</evidence>
<accession>A0A2R6ANZ4</accession>
<sequence length="76" mass="8871">MLADFYVMVSYVYTKPEAYILTAEDVSGLLTQDKSGYWLEIKGSSKEPEKGFKKDKFLERWNIIGYGWANYTDKRS</sequence>
<dbReference type="EMBL" id="NEXE01000132">
    <property type="protein sequence ID" value="PSN88097.1"/>
    <property type="molecule type" value="Genomic_DNA"/>
</dbReference>